<dbReference type="EMBL" id="VSSQ01038313">
    <property type="protein sequence ID" value="MPM91210.1"/>
    <property type="molecule type" value="Genomic_DNA"/>
</dbReference>
<gene>
    <name evidence="2" type="ORF">SDC9_138337</name>
</gene>
<keyword evidence="1" id="KW-1133">Transmembrane helix</keyword>
<sequence length="189" mass="21563">MGQLLFYSRKAAHQPLIFAVSLKVFLNSFQLFVSSVVLLLCYVPLLLLCLNRLGIPCTLLGARFDVFPFQGEILVEQTHIFNERNLLVQLVFGFLGLLLCFFQALFTLFKGTLKPGKLPFQLFQRSAIIALNLPNLCQPGIFAVKFGRFLGMVKALTLRFELFNFGCELRGFLREGSNLFMKCFYIFQP</sequence>
<organism evidence="2">
    <name type="scientific">bioreactor metagenome</name>
    <dbReference type="NCBI Taxonomy" id="1076179"/>
    <lineage>
        <taxon>unclassified sequences</taxon>
        <taxon>metagenomes</taxon>
        <taxon>ecological metagenomes</taxon>
    </lineage>
</organism>
<reference evidence="2" key="1">
    <citation type="submission" date="2019-08" db="EMBL/GenBank/DDBJ databases">
        <authorList>
            <person name="Kucharzyk K."/>
            <person name="Murdoch R.W."/>
            <person name="Higgins S."/>
            <person name="Loffler F."/>
        </authorList>
    </citation>
    <scope>NUCLEOTIDE SEQUENCE</scope>
</reference>
<feature type="transmembrane region" description="Helical" evidence="1">
    <location>
        <begin position="29"/>
        <end position="50"/>
    </location>
</feature>
<feature type="transmembrane region" description="Helical" evidence="1">
    <location>
        <begin position="126"/>
        <end position="144"/>
    </location>
</feature>
<protein>
    <submittedName>
        <fullName evidence="2">Uncharacterized protein</fullName>
    </submittedName>
</protein>
<proteinExistence type="predicted"/>
<accession>A0A645DP16</accession>
<keyword evidence="1" id="KW-0812">Transmembrane</keyword>
<evidence type="ECO:0000313" key="2">
    <source>
        <dbReference type="EMBL" id="MPM91210.1"/>
    </source>
</evidence>
<evidence type="ECO:0000256" key="1">
    <source>
        <dbReference type="SAM" id="Phobius"/>
    </source>
</evidence>
<feature type="transmembrane region" description="Helical" evidence="1">
    <location>
        <begin position="86"/>
        <end position="106"/>
    </location>
</feature>
<keyword evidence="1" id="KW-0472">Membrane</keyword>
<dbReference type="AlphaFoldDB" id="A0A645DP16"/>
<comment type="caution">
    <text evidence="2">The sequence shown here is derived from an EMBL/GenBank/DDBJ whole genome shotgun (WGS) entry which is preliminary data.</text>
</comment>
<name>A0A645DP16_9ZZZZ</name>